<dbReference type="OMA" id="VYRMDEP"/>
<evidence type="ECO:0000256" key="2">
    <source>
        <dbReference type="ARBA" id="ARBA00005560"/>
    </source>
</evidence>
<name>A0A0A1U2L3_ENTIV</name>
<keyword evidence="5" id="KW-0804">Transcription</keyword>
<evidence type="ECO:0000313" key="9">
    <source>
        <dbReference type="Proteomes" id="UP000014680"/>
    </source>
</evidence>
<evidence type="ECO:0000256" key="3">
    <source>
        <dbReference type="ARBA" id="ARBA00023015"/>
    </source>
</evidence>
<dbReference type="VEuPathDB" id="AmoebaDB:EIN_227290"/>
<dbReference type="GeneID" id="14887295"/>
<keyword evidence="9" id="KW-1185">Reference proteome</keyword>
<comment type="similarity">
    <text evidence="2">Belongs to the TBP family.</text>
</comment>
<comment type="subcellular location">
    <subcellularLocation>
        <location evidence="1">Nucleus</location>
    </subcellularLocation>
</comment>
<dbReference type="InterPro" id="IPR030491">
    <property type="entry name" value="TBP_CS"/>
</dbReference>
<dbReference type="SUPFAM" id="SSF55945">
    <property type="entry name" value="TATA-box binding protein-like"/>
    <property type="match status" value="2"/>
</dbReference>
<evidence type="ECO:0000256" key="6">
    <source>
        <dbReference type="ARBA" id="ARBA00023242"/>
    </source>
</evidence>
<dbReference type="InterPro" id="IPR012295">
    <property type="entry name" value="TBP_dom_sf"/>
</dbReference>
<dbReference type="Pfam" id="PF00352">
    <property type="entry name" value="TBP"/>
    <property type="match status" value="2"/>
</dbReference>
<accession>A0A0A1U2L3</accession>
<organism evidence="8 9">
    <name type="scientific">Entamoeba invadens IP1</name>
    <dbReference type="NCBI Taxonomy" id="370355"/>
    <lineage>
        <taxon>Eukaryota</taxon>
        <taxon>Amoebozoa</taxon>
        <taxon>Evosea</taxon>
        <taxon>Archamoebae</taxon>
        <taxon>Mastigamoebida</taxon>
        <taxon>Entamoebidae</taxon>
        <taxon>Entamoeba</taxon>
    </lineage>
</organism>
<feature type="compositionally biased region" description="Basic and acidic residues" evidence="7">
    <location>
        <begin position="21"/>
        <end position="41"/>
    </location>
</feature>
<dbReference type="KEGG" id="eiv:EIN_227290"/>
<dbReference type="GO" id="GO:0060261">
    <property type="term" value="P:positive regulation of transcription initiation by RNA polymerase II"/>
    <property type="evidence" value="ECO:0007669"/>
    <property type="project" value="UniProtKB-ARBA"/>
</dbReference>
<dbReference type="FunFam" id="3.30.310.10:FF:000005">
    <property type="entry name" value="TATA box-binding protein-like 1"/>
    <property type="match status" value="1"/>
</dbReference>
<dbReference type="InterPro" id="IPR000814">
    <property type="entry name" value="TBP"/>
</dbReference>
<dbReference type="CDD" id="cd04516">
    <property type="entry name" value="TBP_eukaryotes"/>
    <property type="match status" value="1"/>
</dbReference>
<evidence type="ECO:0000313" key="8">
    <source>
        <dbReference type="EMBL" id="ELP88316.1"/>
    </source>
</evidence>
<dbReference type="InterPro" id="IPR033710">
    <property type="entry name" value="TBP_eukaryotic"/>
</dbReference>
<dbReference type="PROSITE" id="PS00351">
    <property type="entry name" value="TFIID"/>
    <property type="match status" value="1"/>
</dbReference>
<evidence type="ECO:0000256" key="1">
    <source>
        <dbReference type="ARBA" id="ARBA00004123"/>
    </source>
</evidence>
<sequence>MSKTEKVVKPKAVKPTKTKQKKDVTTKNAEGDEKIEKVGTEEEESFREFPVDINKIELPIIQNIVATVELDCNVNLQDVVRRVRNAEYNPKRFGALIIRITNPKTTALVFHSGKLVITGGKTIDDSRLAGRKYARILQRLGYEVKFNHFKVQNVVASCDMKFAISLRDLITLSPKNTKYEPEIFPGVVYRLAEPKMVLLIFASGKIVFTGGKEVEQINQAFKTIYKILLQVASIEK</sequence>
<dbReference type="PANTHER" id="PTHR10126">
    <property type="entry name" value="TATA-BOX BINDING PROTEIN"/>
    <property type="match status" value="1"/>
</dbReference>
<gene>
    <name evidence="8" type="ORF">EIN_227290</name>
</gene>
<reference evidence="8 9" key="1">
    <citation type="submission" date="2012-10" db="EMBL/GenBank/DDBJ databases">
        <authorList>
            <person name="Zafar N."/>
            <person name="Inman J."/>
            <person name="Hall N."/>
            <person name="Lorenzi H."/>
            <person name="Caler E."/>
        </authorList>
    </citation>
    <scope>NUCLEOTIDE SEQUENCE [LARGE SCALE GENOMIC DNA]</scope>
    <source>
        <strain evidence="8 9">IP1</strain>
    </source>
</reference>
<evidence type="ECO:0000256" key="7">
    <source>
        <dbReference type="SAM" id="MobiDB-lite"/>
    </source>
</evidence>
<dbReference type="GO" id="GO:0005634">
    <property type="term" value="C:nucleus"/>
    <property type="evidence" value="ECO:0007669"/>
    <property type="project" value="UniProtKB-SubCell"/>
</dbReference>
<keyword evidence="3" id="KW-0805">Transcription regulation</keyword>
<dbReference type="EMBL" id="KB206756">
    <property type="protein sequence ID" value="ELP88316.1"/>
    <property type="molecule type" value="Genomic_DNA"/>
</dbReference>
<dbReference type="GO" id="GO:0006352">
    <property type="term" value="P:DNA-templated transcription initiation"/>
    <property type="evidence" value="ECO:0007669"/>
    <property type="project" value="InterPro"/>
</dbReference>
<dbReference type="PRINTS" id="PR00686">
    <property type="entry name" value="TIFACTORIID"/>
</dbReference>
<protein>
    <submittedName>
        <fullName evidence="8">TATA-box-binding protein, putative</fullName>
    </submittedName>
</protein>
<dbReference type="Gene3D" id="3.30.310.10">
    <property type="entry name" value="TATA-Binding Protein"/>
    <property type="match status" value="2"/>
</dbReference>
<keyword evidence="4" id="KW-0238">DNA-binding</keyword>
<evidence type="ECO:0000256" key="5">
    <source>
        <dbReference type="ARBA" id="ARBA00023163"/>
    </source>
</evidence>
<dbReference type="HAMAP" id="MF_00408">
    <property type="entry name" value="TATA_bind_prot_arch"/>
    <property type="match status" value="1"/>
</dbReference>
<feature type="region of interest" description="Disordered" evidence="7">
    <location>
        <begin position="1"/>
        <end position="41"/>
    </location>
</feature>
<feature type="compositionally biased region" description="Basic residues" evidence="7">
    <location>
        <begin position="9"/>
        <end position="20"/>
    </location>
</feature>
<evidence type="ECO:0000256" key="4">
    <source>
        <dbReference type="ARBA" id="ARBA00023125"/>
    </source>
</evidence>
<proteinExistence type="inferred from homology"/>
<dbReference type="Proteomes" id="UP000014680">
    <property type="component" value="Unassembled WGS sequence"/>
</dbReference>
<dbReference type="OrthoDB" id="2127950at2759"/>
<dbReference type="AlphaFoldDB" id="A0A0A1U2L3"/>
<keyword evidence="6" id="KW-0539">Nucleus</keyword>
<dbReference type="GO" id="GO:0003677">
    <property type="term" value="F:DNA binding"/>
    <property type="evidence" value="ECO:0007669"/>
    <property type="project" value="UniProtKB-KW"/>
</dbReference>
<dbReference type="RefSeq" id="XP_004255087.1">
    <property type="nucleotide sequence ID" value="XM_004255039.1"/>
</dbReference>